<comment type="caution">
    <text evidence="1">The sequence shown here is derived from an EMBL/GenBank/DDBJ whole genome shotgun (WGS) entry which is preliminary data.</text>
</comment>
<gene>
    <name evidence="1" type="ORF">QXL92_33470</name>
</gene>
<accession>A0AAJ1W6Y4</accession>
<protein>
    <submittedName>
        <fullName evidence="1">Uncharacterized protein</fullName>
    </submittedName>
</protein>
<dbReference type="RefSeq" id="WP_225723001.1">
    <property type="nucleotide sequence ID" value="NZ_JAUFSA010000007.1"/>
</dbReference>
<evidence type="ECO:0000313" key="2">
    <source>
        <dbReference type="Proteomes" id="UP001229081"/>
    </source>
</evidence>
<organism evidence="1 2">
    <name type="scientific">Mycobacterium paragordonae</name>
    <dbReference type="NCBI Taxonomy" id="1389713"/>
    <lineage>
        <taxon>Bacteria</taxon>
        <taxon>Bacillati</taxon>
        <taxon>Actinomycetota</taxon>
        <taxon>Actinomycetes</taxon>
        <taxon>Mycobacteriales</taxon>
        <taxon>Mycobacteriaceae</taxon>
        <taxon>Mycobacterium</taxon>
    </lineage>
</organism>
<reference evidence="1" key="1">
    <citation type="submission" date="2023-06" db="EMBL/GenBank/DDBJ databases">
        <title>Identification of two novel mycobacterium reveal diversities and complexities of Mycobacterium gordonae clade.</title>
        <authorList>
            <person name="Matsumoto Y."/>
            <person name="Nakamura S."/>
            <person name="Motooka D."/>
            <person name="Fukushima K."/>
        </authorList>
    </citation>
    <scope>NUCLEOTIDE SEQUENCE</scope>
    <source>
        <strain evidence="1">TY812</strain>
    </source>
</reference>
<dbReference type="AlphaFoldDB" id="A0AAJ1W6Y4"/>
<sequence>MSTRIVVVSVYDPSTGWSTQPVAAVGWRTGWTWWDWVPKSEPGRRLRYDIVGDLDPEQREAWLQRFLDQPTMTYSVDEVYVLDDESTAEQVVRNTLDELLVAGA</sequence>
<evidence type="ECO:0000313" key="1">
    <source>
        <dbReference type="EMBL" id="MDP7739638.1"/>
    </source>
</evidence>
<dbReference type="EMBL" id="JAUFSA010000007">
    <property type="protein sequence ID" value="MDP7739638.1"/>
    <property type="molecule type" value="Genomic_DNA"/>
</dbReference>
<name>A0AAJ1W6Y4_9MYCO</name>
<dbReference type="Proteomes" id="UP001229081">
    <property type="component" value="Unassembled WGS sequence"/>
</dbReference>
<proteinExistence type="predicted"/>